<accession>A0A2V1D171</accession>
<evidence type="ECO:0000259" key="1">
    <source>
        <dbReference type="Pfam" id="PF00583"/>
    </source>
</evidence>
<name>A0A2V1D171_9PLEO</name>
<evidence type="ECO:0000313" key="4">
    <source>
        <dbReference type="Proteomes" id="UP000244855"/>
    </source>
</evidence>
<gene>
    <name evidence="3" type="ORF">DM02DRAFT_734035</name>
</gene>
<feature type="domain" description="N-acetyltransferase" evidence="1">
    <location>
        <begin position="101"/>
        <end position="136"/>
    </location>
</feature>
<dbReference type="Gene3D" id="3.40.630.30">
    <property type="match status" value="1"/>
</dbReference>
<dbReference type="STRING" id="97972.A0A2V1D171"/>
<dbReference type="OrthoDB" id="2020070at2759"/>
<dbReference type="GO" id="GO:0016747">
    <property type="term" value="F:acyltransferase activity, transferring groups other than amino-acyl groups"/>
    <property type="evidence" value="ECO:0007669"/>
    <property type="project" value="InterPro"/>
</dbReference>
<proteinExistence type="predicted"/>
<dbReference type="CDD" id="cd04301">
    <property type="entry name" value="NAT_SF"/>
    <property type="match status" value="1"/>
</dbReference>
<keyword evidence="4" id="KW-1185">Reference proteome</keyword>
<dbReference type="SUPFAM" id="SSF55729">
    <property type="entry name" value="Acyl-CoA N-acyltransferases (Nat)"/>
    <property type="match status" value="1"/>
</dbReference>
<dbReference type="AlphaFoldDB" id="A0A2V1D171"/>
<dbReference type="InterPro" id="IPR016181">
    <property type="entry name" value="Acyl_CoA_acyltransferase"/>
</dbReference>
<reference evidence="3 4" key="1">
    <citation type="journal article" date="2018" name="Sci. Rep.">
        <title>Comparative genomics provides insights into the lifestyle and reveals functional heterogeneity of dark septate endophytic fungi.</title>
        <authorList>
            <person name="Knapp D.G."/>
            <person name="Nemeth J.B."/>
            <person name="Barry K."/>
            <person name="Hainaut M."/>
            <person name="Henrissat B."/>
            <person name="Johnson J."/>
            <person name="Kuo A."/>
            <person name="Lim J.H.P."/>
            <person name="Lipzen A."/>
            <person name="Nolan M."/>
            <person name="Ohm R.A."/>
            <person name="Tamas L."/>
            <person name="Grigoriev I.V."/>
            <person name="Spatafora J.W."/>
            <person name="Nagy L.G."/>
            <person name="Kovacs G.M."/>
        </authorList>
    </citation>
    <scope>NUCLEOTIDE SEQUENCE [LARGE SCALE GENOMIC DNA]</scope>
    <source>
        <strain evidence="3 4">DSE2036</strain>
    </source>
</reference>
<dbReference type="InterPro" id="IPR053013">
    <property type="entry name" value="LAT"/>
</dbReference>
<sequence length="404" mass="45448">MDEGSTSHSRDLVLRHPTPDECVKIWTATAESWGDTLPFSLYLKESQYLTTIPLAKNGNRTDWILVNKNLPPDQRPILSSCETFRKRSLTSDALGNITESIVHGIASVFCHPDYRSQGYAARLMKELANVLPTWQLKTASPCVGTILYSDIGKSYYSKLGWHPNATNLHIEFAPKISNSETTAILEEHLEGLCQRDEARVRKLMAVPSKDIARRVTIVPDVDHILWHIKKEEFATEYLFGKIPHAKGAIIGEPGRQIWAIWTHRYYDNPTSSSANNVLYILRLVVESDKTATRLPLDAGNVQMEHYDEQLNYLKAVLKAAQAEAAAWKLNCVKLWDPTPLVRKMVMESSVEHTVVEREEDSIASGMWIKGFMGVYFDFGVSMLVTIGTIIDFESADPIGETAKV</sequence>
<dbReference type="PANTHER" id="PTHR34815:SF2">
    <property type="entry name" value="N-ACETYLTRANSFERASE DOMAIN-CONTAINING PROTEIN"/>
    <property type="match status" value="1"/>
</dbReference>
<dbReference type="Proteomes" id="UP000244855">
    <property type="component" value="Unassembled WGS sequence"/>
</dbReference>
<dbReference type="EMBL" id="KZ805780">
    <property type="protein sequence ID" value="PVH91788.1"/>
    <property type="molecule type" value="Genomic_DNA"/>
</dbReference>
<dbReference type="InterPro" id="IPR055100">
    <property type="entry name" value="GNAT_LYC1-like"/>
</dbReference>
<organism evidence="3 4">
    <name type="scientific">Periconia macrospinosa</name>
    <dbReference type="NCBI Taxonomy" id="97972"/>
    <lineage>
        <taxon>Eukaryota</taxon>
        <taxon>Fungi</taxon>
        <taxon>Dikarya</taxon>
        <taxon>Ascomycota</taxon>
        <taxon>Pezizomycotina</taxon>
        <taxon>Dothideomycetes</taxon>
        <taxon>Pleosporomycetidae</taxon>
        <taxon>Pleosporales</taxon>
        <taxon>Massarineae</taxon>
        <taxon>Periconiaceae</taxon>
        <taxon>Periconia</taxon>
    </lineage>
</organism>
<evidence type="ECO:0000259" key="2">
    <source>
        <dbReference type="Pfam" id="PF22998"/>
    </source>
</evidence>
<dbReference type="Pfam" id="PF22998">
    <property type="entry name" value="GNAT_LYC1-like"/>
    <property type="match status" value="1"/>
</dbReference>
<dbReference type="Pfam" id="PF00583">
    <property type="entry name" value="Acetyltransf_1"/>
    <property type="match status" value="1"/>
</dbReference>
<evidence type="ECO:0000313" key="3">
    <source>
        <dbReference type="EMBL" id="PVH91788.1"/>
    </source>
</evidence>
<feature type="domain" description="LYC1 C-terminal" evidence="2">
    <location>
        <begin position="177"/>
        <end position="369"/>
    </location>
</feature>
<protein>
    <recommendedName>
        <fullName evidence="5">N-acetyltransferase domain-containing protein</fullName>
    </recommendedName>
</protein>
<dbReference type="InterPro" id="IPR000182">
    <property type="entry name" value="GNAT_dom"/>
</dbReference>
<dbReference type="PANTHER" id="PTHR34815">
    <property type="entry name" value="LYSINE ACETYLTRANSFERASE"/>
    <property type="match status" value="1"/>
</dbReference>
<evidence type="ECO:0008006" key="5">
    <source>
        <dbReference type="Google" id="ProtNLM"/>
    </source>
</evidence>